<reference evidence="4 5" key="1">
    <citation type="submission" date="2017-10" db="EMBL/GenBank/DDBJ databases">
        <authorList>
            <person name="Regsiter A."/>
            <person name="William W."/>
        </authorList>
    </citation>
    <scope>NUCLEOTIDE SEQUENCE [LARGE SCALE GENOMIC DNA]</scope>
    <source>
        <strain evidence="2 5">CFBP6984</strain>
        <strain evidence="3 4">CFBP7430</strain>
    </source>
</reference>
<evidence type="ECO:0000313" key="5">
    <source>
        <dbReference type="Proteomes" id="UP000234181"/>
    </source>
</evidence>
<organism evidence="3 4">
    <name type="scientific">Xanthomonas campestris pv. phaseoli</name>
    <dbReference type="NCBI Taxonomy" id="317013"/>
    <lineage>
        <taxon>Bacteria</taxon>
        <taxon>Pseudomonadati</taxon>
        <taxon>Pseudomonadota</taxon>
        <taxon>Gammaproteobacteria</taxon>
        <taxon>Lysobacterales</taxon>
        <taxon>Lysobacteraceae</taxon>
        <taxon>Xanthomonas</taxon>
    </lineage>
</organism>
<evidence type="ECO:0000313" key="2">
    <source>
        <dbReference type="EMBL" id="SON79973.1"/>
    </source>
</evidence>
<accession>A0AB38DZI6</accession>
<gene>
    <name evidence="2" type="ORF">XAP6984_330060</name>
    <name evidence="3" type="ORF">XAP7430_280060</name>
</gene>
<evidence type="ECO:0000256" key="1">
    <source>
        <dbReference type="SAM" id="MobiDB-lite"/>
    </source>
</evidence>
<comment type="caution">
    <text evidence="3">The sequence shown here is derived from an EMBL/GenBank/DDBJ whole genome shotgun (WGS) entry which is preliminary data.</text>
</comment>
<protein>
    <submittedName>
        <fullName evidence="3">Uncharacterized protein</fullName>
    </submittedName>
</protein>
<dbReference type="EMBL" id="OCYS01000081">
    <property type="protein sequence ID" value="SON87134.1"/>
    <property type="molecule type" value="Genomic_DNA"/>
</dbReference>
<dbReference type="Proteomes" id="UP000234166">
    <property type="component" value="Unassembled WGS sequence"/>
</dbReference>
<evidence type="ECO:0000313" key="4">
    <source>
        <dbReference type="Proteomes" id="UP000234166"/>
    </source>
</evidence>
<dbReference type="AlphaFoldDB" id="A0AB38DZI6"/>
<feature type="region of interest" description="Disordered" evidence="1">
    <location>
        <begin position="1"/>
        <end position="43"/>
    </location>
</feature>
<keyword evidence="5" id="KW-1185">Reference proteome</keyword>
<evidence type="ECO:0000313" key="3">
    <source>
        <dbReference type="EMBL" id="SON87134.1"/>
    </source>
</evidence>
<feature type="compositionally biased region" description="Polar residues" evidence="1">
    <location>
        <begin position="22"/>
        <end position="38"/>
    </location>
</feature>
<dbReference type="Proteomes" id="UP000234181">
    <property type="component" value="Unassembled WGS sequence"/>
</dbReference>
<name>A0AB38DZI6_XANCH</name>
<sequence length="62" mass="6752">MFPSPACGRRCPAGADEGTREATCSYNDTRASPRTLTPTPLPQERGFTLRTAWKQELGIGLL</sequence>
<dbReference type="EMBL" id="OCYT01000088">
    <property type="protein sequence ID" value="SON79973.1"/>
    <property type="molecule type" value="Genomic_DNA"/>
</dbReference>
<proteinExistence type="predicted"/>